<accession>A0A8J7DY83</accession>
<dbReference type="Pfam" id="PF10502">
    <property type="entry name" value="Peptidase_S26"/>
    <property type="match status" value="2"/>
</dbReference>
<dbReference type="CDD" id="cd06530">
    <property type="entry name" value="S26_SPase_I"/>
    <property type="match status" value="1"/>
</dbReference>
<gene>
    <name evidence="5" type="primary">sodX</name>
    <name evidence="5" type="ORF">IQ249_08275</name>
</gene>
<dbReference type="NCBIfam" id="TIGR02754">
    <property type="entry name" value="sod_Ni_protease"/>
    <property type="match status" value="1"/>
</dbReference>
<dbReference type="GO" id="GO:0006465">
    <property type="term" value="P:signal peptide processing"/>
    <property type="evidence" value="ECO:0007669"/>
    <property type="project" value="InterPro"/>
</dbReference>
<keyword evidence="2" id="KW-0378">Hydrolase</keyword>
<dbReference type="InterPro" id="IPR014124">
    <property type="entry name" value="Pept_S26A_Sod_Ni_maturase"/>
</dbReference>
<keyword evidence="5" id="KW-0645">Protease</keyword>
<protein>
    <submittedName>
        <fullName evidence="5">Nickel-type superoxide dismutase maturation protease</fullName>
    </submittedName>
</protein>
<dbReference type="Gene3D" id="2.10.109.10">
    <property type="entry name" value="Umud Fragment, subunit A"/>
    <property type="match status" value="1"/>
</dbReference>
<evidence type="ECO:0000313" key="5">
    <source>
        <dbReference type="EMBL" id="MBE9115886.1"/>
    </source>
</evidence>
<dbReference type="EMBL" id="JADEWZ010000009">
    <property type="protein sequence ID" value="MBE9115886.1"/>
    <property type="molecule type" value="Genomic_DNA"/>
</dbReference>
<dbReference type="Proteomes" id="UP000654482">
    <property type="component" value="Unassembled WGS sequence"/>
</dbReference>
<feature type="domain" description="Peptidase S26" evidence="4">
    <location>
        <begin position="24"/>
        <end position="76"/>
    </location>
</feature>
<comment type="subcellular location">
    <subcellularLocation>
        <location evidence="1">Membrane</location>
    </subcellularLocation>
</comment>
<dbReference type="PANTHER" id="PTHR12383:SF16">
    <property type="entry name" value="MITOCHONDRIAL INNER MEMBRANE PROTEASE SUBUNIT 1"/>
    <property type="match status" value="1"/>
</dbReference>
<comment type="caution">
    <text evidence="5">The sequence shown here is derived from an EMBL/GenBank/DDBJ whole genome shotgun (WGS) entry which is preliminary data.</text>
</comment>
<evidence type="ECO:0000256" key="1">
    <source>
        <dbReference type="ARBA" id="ARBA00004370"/>
    </source>
</evidence>
<feature type="domain" description="Peptidase S26" evidence="4">
    <location>
        <begin position="79"/>
        <end position="116"/>
    </location>
</feature>
<dbReference type="GO" id="GO:0004252">
    <property type="term" value="F:serine-type endopeptidase activity"/>
    <property type="evidence" value="ECO:0007669"/>
    <property type="project" value="InterPro"/>
</dbReference>
<evidence type="ECO:0000259" key="4">
    <source>
        <dbReference type="Pfam" id="PF10502"/>
    </source>
</evidence>
<name>A0A8J7DY83_9CYAN</name>
<sequence length="117" mass="13406">MAEELNQSNIRELLLWLLRRRRRFRVIGNSMLPLLNPGDEILVNLNAYRQKSPSPGDIVVAQHPLQSNVRLIKRVAVVLENGNYFLKGDNPEESTDSRTFGSIAPEQIFGRVTSRFF</sequence>
<dbReference type="InterPro" id="IPR019533">
    <property type="entry name" value="Peptidase_S26"/>
</dbReference>
<evidence type="ECO:0000313" key="6">
    <source>
        <dbReference type="Proteomes" id="UP000654482"/>
    </source>
</evidence>
<keyword evidence="6" id="KW-1185">Reference proteome</keyword>
<dbReference type="GO" id="GO:0016020">
    <property type="term" value="C:membrane"/>
    <property type="evidence" value="ECO:0007669"/>
    <property type="project" value="UniProtKB-SubCell"/>
</dbReference>
<dbReference type="SUPFAM" id="SSF51306">
    <property type="entry name" value="LexA/Signal peptidase"/>
    <property type="match status" value="1"/>
</dbReference>
<reference evidence="5" key="1">
    <citation type="submission" date="2020-10" db="EMBL/GenBank/DDBJ databases">
        <authorList>
            <person name="Castelo-Branco R."/>
            <person name="Eusebio N."/>
            <person name="Adriana R."/>
            <person name="Vieira A."/>
            <person name="Brugerolle De Fraissinette N."/>
            <person name="Rezende De Castro R."/>
            <person name="Schneider M.P."/>
            <person name="Vasconcelos V."/>
            <person name="Leao P.N."/>
        </authorList>
    </citation>
    <scope>NUCLEOTIDE SEQUENCE</scope>
    <source>
        <strain evidence="5">LEGE 07157</strain>
    </source>
</reference>
<evidence type="ECO:0000256" key="2">
    <source>
        <dbReference type="ARBA" id="ARBA00022801"/>
    </source>
</evidence>
<dbReference type="InterPro" id="IPR036286">
    <property type="entry name" value="LexA/Signal_pep-like_sf"/>
</dbReference>
<dbReference type="InterPro" id="IPR052064">
    <property type="entry name" value="Mito_IMP1_subunit"/>
</dbReference>
<dbReference type="PANTHER" id="PTHR12383">
    <property type="entry name" value="PROTEASE FAMILY S26 MITOCHONDRIAL INNER MEMBRANE PROTEASE-RELATED"/>
    <property type="match status" value="1"/>
</dbReference>
<dbReference type="AlphaFoldDB" id="A0A8J7DY83"/>
<organism evidence="5 6">
    <name type="scientific">Lusitaniella coriacea LEGE 07157</name>
    <dbReference type="NCBI Taxonomy" id="945747"/>
    <lineage>
        <taxon>Bacteria</taxon>
        <taxon>Bacillati</taxon>
        <taxon>Cyanobacteriota</taxon>
        <taxon>Cyanophyceae</taxon>
        <taxon>Spirulinales</taxon>
        <taxon>Lusitaniellaceae</taxon>
        <taxon>Lusitaniella</taxon>
    </lineage>
</organism>
<keyword evidence="3" id="KW-0472">Membrane</keyword>
<evidence type="ECO:0000256" key="3">
    <source>
        <dbReference type="ARBA" id="ARBA00023136"/>
    </source>
</evidence>
<proteinExistence type="predicted"/>